<keyword evidence="3 7" id="KW-0081">Bacteriolytic enzyme</keyword>
<keyword evidence="9" id="KW-1185">Reference proteome</keyword>
<dbReference type="GO" id="GO:0042742">
    <property type="term" value="P:defense response to bacterium"/>
    <property type="evidence" value="ECO:0007669"/>
    <property type="project" value="UniProtKB-KW"/>
</dbReference>
<evidence type="ECO:0000256" key="3">
    <source>
        <dbReference type="ARBA" id="ARBA00022638"/>
    </source>
</evidence>
<dbReference type="GO" id="GO:0003796">
    <property type="term" value="F:lysozyme activity"/>
    <property type="evidence" value="ECO:0007669"/>
    <property type="project" value="UniProtKB-EC"/>
</dbReference>
<keyword evidence="2 7" id="KW-0929">Antimicrobial</keyword>
<gene>
    <name evidence="8" type="ORF">FHS03_001640</name>
</gene>
<evidence type="ECO:0000256" key="2">
    <source>
        <dbReference type="ARBA" id="ARBA00022529"/>
    </source>
</evidence>
<evidence type="ECO:0000256" key="4">
    <source>
        <dbReference type="ARBA" id="ARBA00022801"/>
    </source>
</evidence>
<dbReference type="Pfam" id="PF00959">
    <property type="entry name" value="Phage_lysozyme"/>
    <property type="match status" value="1"/>
</dbReference>
<dbReference type="RefSeq" id="WP_183440496.1">
    <property type="nucleotide sequence ID" value="NZ_JACHXD010000003.1"/>
</dbReference>
<dbReference type="InterPro" id="IPR051018">
    <property type="entry name" value="Bacteriophage_GH24"/>
</dbReference>
<dbReference type="PANTHER" id="PTHR38107:SF3">
    <property type="entry name" value="LYSOZYME RRRD-RELATED"/>
    <property type="match status" value="1"/>
</dbReference>
<dbReference type="PANTHER" id="PTHR38107">
    <property type="match status" value="1"/>
</dbReference>
<keyword evidence="4 7" id="KW-0378">Hydrolase</keyword>
<dbReference type="InterPro" id="IPR023346">
    <property type="entry name" value="Lysozyme-like_dom_sf"/>
</dbReference>
<name>A0A7W5FTA2_9BURK</name>
<evidence type="ECO:0000256" key="5">
    <source>
        <dbReference type="ARBA" id="ARBA00023200"/>
    </source>
</evidence>
<dbReference type="InterPro" id="IPR002196">
    <property type="entry name" value="Glyco_hydro_24"/>
</dbReference>
<evidence type="ECO:0000256" key="7">
    <source>
        <dbReference type="RuleBase" id="RU003788"/>
    </source>
</evidence>
<dbReference type="GO" id="GO:0031640">
    <property type="term" value="P:killing of cells of another organism"/>
    <property type="evidence" value="ECO:0007669"/>
    <property type="project" value="UniProtKB-KW"/>
</dbReference>
<dbReference type="AlphaFoldDB" id="A0A7W5FTA2"/>
<keyword evidence="5" id="KW-1035">Host cytoplasm</keyword>
<dbReference type="GO" id="GO:0016998">
    <property type="term" value="P:cell wall macromolecule catabolic process"/>
    <property type="evidence" value="ECO:0007669"/>
    <property type="project" value="InterPro"/>
</dbReference>
<dbReference type="Gene3D" id="1.10.530.40">
    <property type="match status" value="1"/>
</dbReference>
<dbReference type="InterPro" id="IPR023347">
    <property type="entry name" value="Lysozyme_dom_sf"/>
</dbReference>
<keyword evidence="6 7" id="KW-0326">Glycosidase</keyword>
<sequence length="150" mass="16489">MRRADDALEQALSLIRAFEGCRLRAYRDLVGVWTIGWGETLGVAEGMVWTQAQADAMLRRRVGQYLLGVLKRCPALHLEPPARLAACVSLAYNIGLGAFGASSVCRKLMRQDLAGAADSFLLWNKAGGRVVAGLSRRRRAERRLFVSTEA</sequence>
<comment type="similarity">
    <text evidence="7">Belongs to the glycosyl hydrolase 24 family.</text>
</comment>
<organism evidence="8 9">
    <name type="scientific">Pseudoduganella violacea</name>
    <dbReference type="NCBI Taxonomy" id="1715466"/>
    <lineage>
        <taxon>Bacteria</taxon>
        <taxon>Pseudomonadati</taxon>
        <taxon>Pseudomonadota</taxon>
        <taxon>Betaproteobacteria</taxon>
        <taxon>Burkholderiales</taxon>
        <taxon>Oxalobacteraceae</taxon>
        <taxon>Telluria group</taxon>
        <taxon>Pseudoduganella</taxon>
    </lineage>
</organism>
<proteinExistence type="inferred from homology"/>
<dbReference type="HAMAP" id="MF_04110">
    <property type="entry name" value="ENDOLYSIN_T4"/>
    <property type="match status" value="1"/>
</dbReference>
<reference evidence="8 9" key="1">
    <citation type="submission" date="2020-08" db="EMBL/GenBank/DDBJ databases">
        <title>Genomic Encyclopedia of Type Strains, Phase III (KMG-III): the genomes of soil and plant-associated and newly described type strains.</title>
        <authorList>
            <person name="Whitman W."/>
        </authorList>
    </citation>
    <scope>NUCLEOTIDE SEQUENCE [LARGE SCALE GENOMIC DNA]</scope>
    <source>
        <strain evidence="8 9">CECT 8897</strain>
    </source>
</reference>
<comment type="caution">
    <text evidence="8">The sequence shown here is derived from an EMBL/GenBank/DDBJ whole genome shotgun (WGS) entry which is preliminary data.</text>
</comment>
<dbReference type="InterPro" id="IPR034690">
    <property type="entry name" value="Endolysin_T4_type"/>
</dbReference>
<dbReference type="EC" id="3.2.1.17" evidence="7"/>
<dbReference type="Proteomes" id="UP000541535">
    <property type="component" value="Unassembled WGS sequence"/>
</dbReference>
<evidence type="ECO:0000313" key="8">
    <source>
        <dbReference type="EMBL" id="MBB3118609.1"/>
    </source>
</evidence>
<dbReference type="EMBL" id="JACHXD010000003">
    <property type="protein sequence ID" value="MBB3118609.1"/>
    <property type="molecule type" value="Genomic_DNA"/>
</dbReference>
<accession>A0A7W5FTA2</accession>
<evidence type="ECO:0000256" key="1">
    <source>
        <dbReference type="ARBA" id="ARBA00000632"/>
    </source>
</evidence>
<evidence type="ECO:0000256" key="6">
    <source>
        <dbReference type="ARBA" id="ARBA00023295"/>
    </source>
</evidence>
<dbReference type="CDD" id="cd00737">
    <property type="entry name" value="lyz_endolysin_autolysin"/>
    <property type="match status" value="1"/>
</dbReference>
<evidence type="ECO:0000313" key="9">
    <source>
        <dbReference type="Proteomes" id="UP000541535"/>
    </source>
</evidence>
<protein>
    <recommendedName>
        <fullName evidence="7">Lysozyme</fullName>
        <ecNumber evidence="7">3.2.1.17</ecNumber>
    </recommendedName>
</protein>
<comment type="catalytic activity">
    <reaction evidence="1 7">
        <text>Hydrolysis of (1-&gt;4)-beta-linkages between N-acetylmuramic acid and N-acetyl-D-glucosamine residues in a peptidoglycan and between N-acetyl-D-glucosamine residues in chitodextrins.</text>
        <dbReference type="EC" id="3.2.1.17"/>
    </reaction>
</comment>
<dbReference type="InterPro" id="IPR033907">
    <property type="entry name" value="Endolysin_autolysin"/>
</dbReference>
<dbReference type="GO" id="GO:0009253">
    <property type="term" value="P:peptidoglycan catabolic process"/>
    <property type="evidence" value="ECO:0007669"/>
    <property type="project" value="InterPro"/>
</dbReference>
<dbReference type="SUPFAM" id="SSF53955">
    <property type="entry name" value="Lysozyme-like"/>
    <property type="match status" value="1"/>
</dbReference>